<evidence type="ECO:0000313" key="2">
    <source>
        <dbReference type="EMBL" id="NDV43795.1"/>
    </source>
</evidence>
<reference evidence="2 3" key="1">
    <citation type="submission" date="2020-01" db="EMBL/GenBank/DDBJ databases">
        <title>Muricauda sediminis sp.nov. 40Bstr401.</title>
        <authorList>
            <person name="Xue Z."/>
            <person name="Zhu S."/>
            <person name="Ren N."/>
            <person name="Chen T."/>
            <person name="Chen X."/>
            <person name="Chen J."/>
            <person name="Yang J."/>
        </authorList>
    </citation>
    <scope>NUCLEOTIDE SEQUENCE [LARGE SCALE GENOMIC DNA]</scope>
    <source>
        <strain evidence="2 3">40Bstr401</strain>
    </source>
</reference>
<feature type="chain" id="PRO_5026123385" description="TonB-dependent receptor" evidence="1">
    <location>
        <begin position="21"/>
        <end position="578"/>
    </location>
</feature>
<comment type="caution">
    <text evidence="2">The sequence shown here is derived from an EMBL/GenBank/DDBJ whole genome shotgun (WGS) entry which is preliminary data.</text>
</comment>
<dbReference type="Gene3D" id="2.60.40.1120">
    <property type="entry name" value="Carboxypeptidase-like, regulatory domain"/>
    <property type="match status" value="1"/>
</dbReference>
<evidence type="ECO:0000256" key="1">
    <source>
        <dbReference type="SAM" id="SignalP"/>
    </source>
</evidence>
<proteinExistence type="predicted"/>
<dbReference type="SUPFAM" id="SSF49464">
    <property type="entry name" value="Carboxypeptidase regulatory domain-like"/>
    <property type="match status" value="1"/>
</dbReference>
<accession>A0A6I5KV25</accession>
<dbReference type="AlphaFoldDB" id="A0A6I5KV25"/>
<keyword evidence="3" id="KW-1185">Reference proteome</keyword>
<keyword evidence="1" id="KW-0732">Signal</keyword>
<sequence>MKSYLICLFSFVFCTSVINAQEFHIRGRVIDSISKTPLEAATVHTETLSDSTLIQYAITDVDGRYSIEGRAVHRKIRIVFSFNGYKTIEKIIEPLPNTNIGLVSMVEQAEELEGVSVTGRRAPITIKKDTLEFNAASFKTRPDATVEEVLKKLPGVEIDSDGRITVNGKEVDKVLVNGQVFFSSDPKVATKSLPKEIINTIQITDTKTKEQEFTGDAGDGNTKTINLTLKEDKNRGYMGRLSGGYGTDDRYQANGLMNYFNDTERISLIGSSNNVNNPGFSFDEIYEMVGSARSGGLSFNNNGGFSIGNLSFGFGQGITTSSTLGGSYANQEKNVYEMDDNYFYTYSDSQNEERTFRENLLPDNHFFTETESNFDGNTSTNQGTANLEFDIDKSLRITAKPSLNFNRARSTDYNLSLSYDDDQVINQNISQETNEAYQRKFSNEIRIMKKLDSLGRYVSLVFENQNDISDVTSKLYSQREIFGSNPSFELLDQQTLINSANDRYNINVRYRQPLSKNLTMEFGYGFENWFQTNTRTIFEKNPTRNAGHSIPPSPGQSGHSWLVKVSHPRRMKVSHFWI</sequence>
<name>A0A6I5KV25_9FLAO</name>
<gene>
    <name evidence="2" type="ORF">GTK07_10710</name>
</gene>
<dbReference type="Proteomes" id="UP000468707">
    <property type="component" value="Unassembled WGS sequence"/>
</dbReference>
<evidence type="ECO:0000313" key="3">
    <source>
        <dbReference type="Proteomes" id="UP000468707"/>
    </source>
</evidence>
<dbReference type="RefSeq" id="WP_163635235.1">
    <property type="nucleotide sequence ID" value="NZ_JAAAMI010000004.1"/>
</dbReference>
<dbReference type="SUPFAM" id="SSF56935">
    <property type="entry name" value="Porins"/>
    <property type="match status" value="1"/>
</dbReference>
<feature type="signal peptide" evidence="1">
    <location>
        <begin position="1"/>
        <end position="20"/>
    </location>
</feature>
<dbReference type="EMBL" id="JAAAMI010000004">
    <property type="protein sequence ID" value="NDV43795.1"/>
    <property type="molecule type" value="Genomic_DNA"/>
</dbReference>
<evidence type="ECO:0008006" key="4">
    <source>
        <dbReference type="Google" id="ProtNLM"/>
    </source>
</evidence>
<dbReference type="Pfam" id="PF13715">
    <property type="entry name" value="CarbopepD_reg_2"/>
    <property type="match status" value="1"/>
</dbReference>
<organism evidence="2 3">
    <name type="scientific">Flagellimonas sediminis</name>
    <dbReference type="NCBI Taxonomy" id="2696468"/>
    <lineage>
        <taxon>Bacteria</taxon>
        <taxon>Pseudomonadati</taxon>
        <taxon>Bacteroidota</taxon>
        <taxon>Flavobacteriia</taxon>
        <taxon>Flavobacteriales</taxon>
        <taxon>Flavobacteriaceae</taxon>
        <taxon>Flagellimonas</taxon>
    </lineage>
</organism>
<dbReference type="InterPro" id="IPR008969">
    <property type="entry name" value="CarboxyPept-like_regulatory"/>
</dbReference>
<protein>
    <recommendedName>
        <fullName evidence="4">TonB-dependent receptor</fullName>
    </recommendedName>
</protein>